<accession>A0A848BPP8</accession>
<evidence type="ECO:0000313" key="2">
    <source>
        <dbReference type="Proteomes" id="UP000591071"/>
    </source>
</evidence>
<dbReference type="RefSeq" id="WP_070807754.1">
    <property type="nucleotide sequence ID" value="NZ_JABAFG010000004.1"/>
</dbReference>
<comment type="caution">
    <text evidence="1">The sequence shown here is derived from an EMBL/GenBank/DDBJ whole genome shotgun (WGS) entry which is preliminary data.</text>
</comment>
<reference evidence="1 2" key="1">
    <citation type="submission" date="2020-04" db="EMBL/GenBank/DDBJ databases">
        <authorList>
            <person name="Hitch T.C.A."/>
            <person name="Wylensek D."/>
            <person name="Clavel T."/>
        </authorList>
    </citation>
    <scope>NUCLEOTIDE SEQUENCE [LARGE SCALE GENOMIC DNA]</scope>
    <source>
        <strain evidence="1 2">Oil-RF-744-FAT-WT-6-1</strain>
    </source>
</reference>
<dbReference type="InterPro" id="IPR012674">
    <property type="entry name" value="Calycin"/>
</dbReference>
<sequence length="142" mass="16179">MKPVVVSVTSIQRNEQGQELKMELVSEGKYYRKRDTQYIMYAESEITGLEGVTTIIKVLDNGNVVLVRTGKMQQRQEYWPGRETHSWYDTPLGRLPVTLKTYVCRSTLSDGTGHIELGYDVTIDGFASNYNQLSIDVQEDHA</sequence>
<organism evidence="1 2">
    <name type="scientific">Megasphaera hexanoica</name>
    <dbReference type="NCBI Taxonomy" id="1675036"/>
    <lineage>
        <taxon>Bacteria</taxon>
        <taxon>Bacillati</taxon>
        <taxon>Bacillota</taxon>
        <taxon>Negativicutes</taxon>
        <taxon>Veillonellales</taxon>
        <taxon>Veillonellaceae</taxon>
        <taxon>Megasphaera</taxon>
    </lineage>
</organism>
<dbReference type="InterPro" id="IPR015231">
    <property type="entry name" value="DUF1934"/>
</dbReference>
<dbReference type="Pfam" id="PF09148">
    <property type="entry name" value="DUF1934"/>
    <property type="match status" value="1"/>
</dbReference>
<protein>
    <submittedName>
        <fullName evidence="1">DUF1934 domain-containing protein</fullName>
    </submittedName>
</protein>
<dbReference type="Proteomes" id="UP000591071">
    <property type="component" value="Unassembled WGS sequence"/>
</dbReference>
<dbReference type="SUPFAM" id="SSF50814">
    <property type="entry name" value="Lipocalins"/>
    <property type="match status" value="1"/>
</dbReference>
<proteinExistence type="predicted"/>
<name>A0A848BPP8_9FIRM</name>
<dbReference type="AlphaFoldDB" id="A0A848BPP8"/>
<evidence type="ECO:0000313" key="1">
    <source>
        <dbReference type="EMBL" id="NME27702.1"/>
    </source>
</evidence>
<dbReference type="Gene3D" id="2.40.128.20">
    <property type="match status" value="1"/>
</dbReference>
<gene>
    <name evidence="1" type="ORF">HF872_03550</name>
</gene>
<dbReference type="EMBL" id="JABAFG010000004">
    <property type="protein sequence ID" value="NME27702.1"/>
    <property type="molecule type" value="Genomic_DNA"/>
</dbReference>